<feature type="transmembrane region" description="Helical" evidence="1">
    <location>
        <begin position="6"/>
        <end position="26"/>
    </location>
</feature>
<evidence type="ECO:0000313" key="3">
    <source>
        <dbReference type="Proteomes" id="UP000621631"/>
    </source>
</evidence>
<accession>A0ABR7VJP5</accession>
<organism evidence="2 3">
    <name type="scientific">Virgibacillus halodenitrificans</name>
    <name type="common">Bacillus halodenitrificans</name>
    <dbReference type="NCBI Taxonomy" id="1482"/>
    <lineage>
        <taxon>Bacteria</taxon>
        <taxon>Bacillati</taxon>
        <taxon>Bacillota</taxon>
        <taxon>Bacilli</taxon>
        <taxon>Bacillales</taxon>
        <taxon>Bacillaceae</taxon>
        <taxon>Virgibacillus</taxon>
    </lineage>
</organism>
<keyword evidence="3" id="KW-1185">Reference proteome</keyword>
<protein>
    <submittedName>
        <fullName evidence="2">Uncharacterized protein</fullName>
    </submittedName>
</protein>
<evidence type="ECO:0000256" key="1">
    <source>
        <dbReference type="SAM" id="Phobius"/>
    </source>
</evidence>
<proteinExistence type="predicted"/>
<gene>
    <name evidence="2" type="ORF">IC602_04815</name>
</gene>
<sequence>MGPFIYNLALWAIGLFILYKIIVIAVREGINQSNIGKMIQNKQYVYNDSEPTQQNDWDNN</sequence>
<dbReference type="EMBL" id="JACWEZ010000002">
    <property type="protein sequence ID" value="MBD1221921.1"/>
    <property type="molecule type" value="Genomic_DNA"/>
</dbReference>
<keyword evidence="1" id="KW-1133">Transmembrane helix</keyword>
<evidence type="ECO:0000313" key="2">
    <source>
        <dbReference type="EMBL" id="MBD1221921.1"/>
    </source>
</evidence>
<name>A0ABR7VJP5_VIRHA</name>
<comment type="caution">
    <text evidence="2">The sequence shown here is derived from an EMBL/GenBank/DDBJ whole genome shotgun (WGS) entry which is preliminary data.</text>
</comment>
<keyword evidence="1" id="KW-0472">Membrane</keyword>
<keyword evidence="1" id="KW-0812">Transmembrane</keyword>
<dbReference type="Proteomes" id="UP000621631">
    <property type="component" value="Unassembled WGS sequence"/>
</dbReference>
<reference evidence="2 3" key="1">
    <citation type="submission" date="2020-09" db="EMBL/GenBank/DDBJ databases">
        <title>Draft Genome Sequences of Oil-Oxidizing Bacteria Halomonas titanicae, Marinobacter lutaoensis, and Virgibacillus halodenitrificans Isolated from Highly Saline Environments.</title>
        <authorList>
            <person name="Grouzdev D.S."/>
            <person name="Sokolova D.S."/>
            <person name="Semenova E.M."/>
            <person name="Borzenkov I.A."/>
            <person name="Bidzhieva S.K."/>
            <person name="Poltaraus A.B."/>
            <person name="Nazina T.N."/>
        </authorList>
    </citation>
    <scope>NUCLEOTIDE SEQUENCE [LARGE SCALE GENOMIC DNA]</scope>
    <source>
        <strain evidence="2 3">VKM B-3472D</strain>
    </source>
</reference>